<keyword evidence="14" id="KW-0966">Cell projection</keyword>
<comment type="caution">
    <text evidence="14">The sequence shown here is derived from an EMBL/GenBank/DDBJ whole genome shotgun (WGS) entry which is preliminary data.</text>
</comment>
<dbReference type="InterPro" id="IPR045851">
    <property type="entry name" value="AMP-bd_C_sf"/>
</dbReference>
<evidence type="ECO:0000259" key="12">
    <source>
        <dbReference type="Pfam" id="PF01514"/>
    </source>
</evidence>
<keyword evidence="7 11" id="KW-0472">Membrane</keyword>
<evidence type="ECO:0000256" key="1">
    <source>
        <dbReference type="ARBA" id="ARBA00004117"/>
    </source>
</evidence>
<evidence type="ECO:0000259" key="13">
    <source>
        <dbReference type="Pfam" id="PF08345"/>
    </source>
</evidence>
<dbReference type="Gene3D" id="3.30.300.30">
    <property type="match status" value="1"/>
</dbReference>
<dbReference type="RefSeq" id="WP_111432260.1">
    <property type="nucleotide sequence ID" value="NZ_JACIGG010000001.1"/>
</dbReference>
<evidence type="ECO:0000256" key="9">
    <source>
        <dbReference type="PIRNR" id="PIRNR004862"/>
    </source>
</evidence>
<dbReference type="GO" id="GO:0009431">
    <property type="term" value="C:bacterial-type flagellum basal body, MS ring"/>
    <property type="evidence" value="ECO:0007669"/>
    <property type="project" value="InterPro"/>
</dbReference>
<dbReference type="PRINTS" id="PR01009">
    <property type="entry name" value="FLGMRINGFLIF"/>
</dbReference>
<protein>
    <recommendedName>
        <fullName evidence="9">Flagellar M-ring protein</fullName>
    </recommendedName>
</protein>
<dbReference type="AlphaFoldDB" id="A0A327JWP9"/>
<dbReference type="GO" id="GO:0071973">
    <property type="term" value="P:bacterial-type flagellum-dependent cell motility"/>
    <property type="evidence" value="ECO:0007669"/>
    <property type="project" value="InterPro"/>
</dbReference>
<feature type="domain" description="Flagellar M-ring C-terminal" evidence="13">
    <location>
        <begin position="247"/>
        <end position="408"/>
    </location>
</feature>
<evidence type="ECO:0000256" key="4">
    <source>
        <dbReference type="ARBA" id="ARBA00022475"/>
    </source>
</evidence>
<evidence type="ECO:0000256" key="6">
    <source>
        <dbReference type="ARBA" id="ARBA00022989"/>
    </source>
</evidence>
<dbReference type="Pfam" id="PF08345">
    <property type="entry name" value="YscJ_FliF_C"/>
    <property type="match status" value="1"/>
</dbReference>
<accession>A0A327JWP9</accession>
<keyword evidence="14" id="KW-0282">Flagellum</keyword>
<evidence type="ECO:0000256" key="8">
    <source>
        <dbReference type="ARBA" id="ARBA00023143"/>
    </source>
</evidence>
<dbReference type="InterPro" id="IPR013556">
    <property type="entry name" value="Flag_M-ring_C"/>
</dbReference>
<keyword evidence="6 11" id="KW-1133">Transmembrane helix</keyword>
<comment type="subcellular location">
    <subcellularLocation>
        <location evidence="1 9">Bacterial flagellum basal body</location>
    </subcellularLocation>
    <subcellularLocation>
        <location evidence="2">Cell membrane</location>
        <topology evidence="2">Multi-pass membrane protein</topology>
    </subcellularLocation>
</comment>
<comment type="similarity">
    <text evidence="3 9">Belongs to the FliF family.</text>
</comment>
<feature type="compositionally biased region" description="Basic and acidic residues" evidence="10">
    <location>
        <begin position="285"/>
        <end position="298"/>
    </location>
</feature>
<gene>
    <name evidence="14" type="primary">fliF</name>
    <name evidence="14" type="ORF">CH339_00270</name>
</gene>
<dbReference type="PANTHER" id="PTHR30046:SF0">
    <property type="entry name" value="FLAGELLAR M-RING PROTEIN"/>
    <property type="match status" value="1"/>
</dbReference>
<dbReference type="EMBL" id="NPEV01000001">
    <property type="protein sequence ID" value="RAI30006.1"/>
    <property type="molecule type" value="Genomic_DNA"/>
</dbReference>
<dbReference type="InterPro" id="IPR006182">
    <property type="entry name" value="FliF_N_dom"/>
</dbReference>
<feature type="compositionally biased region" description="Polar residues" evidence="10">
    <location>
        <begin position="302"/>
        <end position="313"/>
    </location>
</feature>
<feature type="transmembrane region" description="Helical" evidence="11">
    <location>
        <begin position="432"/>
        <end position="453"/>
    </location>
</feature>
<dbReference type="InterPro" id="IPR043427">
    <property type="entry name" value="YscJ/FliF"/>
</dbReference>
<keyword evidence="8 9" id="KW-0975">Bacterial flagellum</keyword>
<feature type="domain" description="Flagellar M-ring N-terminal" evidence="12">
    <location>
        <begin position="38"/>
        <end position="211"/>
    </location>
</feature>
<comment type="function">
    <text evidence="9">The M ring may be actively involved in energy transduction.</text>
</comment>
<proteinExistence type="inferred from homology"/>
<evidence type="ECO:0000256" key="5">
    <source>
        <dbReference type="ARBA" id="ARBA00022692"/>
    </source>
</evidence>
<evidence type="ECO:0000256" key="10">
    <source>
        <dbReference type="SAM" id="MobiDB-lite"/>
    </source>
</evidence>
<dbReference type="PANTHER" id="PTHR30046">
    <property type="entry name" value="FLAGELLAR M-RING PROTEIN"/>
    <property type="match status" value="1"/>
</dbReference>
<evidence type="ECO:0000256" key="7">
    <source>
        <dbReference type="ARBA" id="ARBA00023136"/>
    </source>
</evidence>
<keyword evidence="14" id="KW-0969">Cilium</keyword>
<feature type="region of interest" description="Disordered" evidence="10">
    <location>
        <begin position="273"/>
        <end position="333"/>
    </location>
</feature>
<reference evidence="14 15" key="1">
    <citation type="submission" date="2017-07" db="EMBL/GenBank/DDBJ databases">
        <title>Draft Genome Sequences of Select Purple Nonsulfur Bacteria.</title>
        <authorList>
            <person name="Lasarre B."/>
            <person name="Mckinlay J.B."/>
        </authorList>
    </citation>
    <scope>NUCLEOTIDE SEQUENCE [LARGE SCALE GENOMIC DNA]</scope>
    <source>
        <strain evidence="14 15">DSM 11290</strain>
    </source>
</reference>
<dbReference type="GO" id="GO:0003774">
    <property type="term" value="F:cytoskeletal motor activity"/>
    <property type="evidence" value="ECO:0007669"/>
    <property type="project" value="InterPro"/>
</dbReference>
<dbReference type="OrthoDB" id="9807026at2"/>
<evidence type="ECO:0000313" key="15">
    <source>
        <dbReference type="Proteomes" id="UP000249299"/>
    </source>
</evidence>
<sequence>MNGVVDFLKALGPARLGAMGAVAAILVGFFAIVMTRLSTPQMVPLYTDLSFADTTAIVRQLEATAVEYELRNDGAVVLVPEGTQLQVRMRLAEQGLPSGGNIGYEIFDKTDTLGTTSFVQSINHLRALEGELSRTIKSINRISAARVHLVLPERQLFQRDKEEPSASIVVRVRGTLDRSHIAAIQHLVATAVEGLKPANVSIVDETGRLLASGTEDDAQGLLASHLQERTVAYERRLRERIEGIVSEIVGSGRARVQVAAELDFNRITQTEQKFDPEGQVVRSSQSREENSTVRREQRGVTAGNQIPNANQNADGEDNLPREASSTTEETTNYEISKTERTEVVEAGRIKRVSVAVLVDGIYTPQQGGELDYAPRSADDLERIAALVRSSVGFDEERGDQVEVVNLRFASAPSQLPLDGAEEGLFDFTKRDIFYFSELGVIVLLSLLTLLFIVRPLVRKIVEPEKQEVEMVTGPNGEMLQLNADGTPALPAPLEEENFADWFNDAQAEGENHANSIERVGGLIENYPNEAISIVRTWLNEAPA</sequence>
<keyword evidence="15" id="KW-1185">Reference proteome</keyword>
<evidence type="ECO:0000256" key="3">
    <source>
        <dbReference type="ARBA" id="ARBA00007971"/>
    </source>
</evidence>
<feature type="transmembrane region" description="Helical" evidence="11">
    <location>
        <begin position="16"/>
        <end position="35"/>
    </location>
</feature>
<feature type="compositionally biased region" description="Polar residues" evidence="10">
    <location>
        <begin position="323"/>
        <end position="333"/>
    </location>
</feature>
<dbReference type="Pfam" id="PF01514">
    <property type="entry name" value="YscJ_FliF"/>
    <property type="match status" value="1"/>
</dbReference>
<dbReference type="GO" id="GO:0005886">
    <property type="term" value="C:plasma membrane"/>
    <property type="evidence" value="ECO:0007669"/>
    <property type="project" value="UniProtKB-SubCell"/>
</dbReference>
<dbReference type="PIRSF" id="PIRSF004862">
    <property type="entry name" value="FliF"/>
    <property type="match status" value="1"/>
</dbReference>
<keyword evidence="5 11" id="KW-0812">Transmembrane</keyword>
<evidence type="ECO:0000313" key="14">
    <source>
        <dbReference type="EMBL" id="RAI30006.1"/>
    </source>
</evidence>
<keyword evidence="4" id="KW-1003">Cell membrane</keyword>
<evidence type="ECO:0000256" key="2">
    <source>
        <dbReference type="ARBA" id="ARBA00004651"/>
    </source>
</evidence>
<dbReference type="InterPro" id="IPR000067">
    <property type="entry name" value="FlgMring_FliF"/>
</dbReference>
<evidence type="ECO:0000256" key="11">
    <source>
        <dbReference type="SAM" id="Phobius"/>
    </source>
</evidence>
<dbReference type="Proteomes" id="UP000249299">
    <property type="component" value="Unassembled WGS sequence"/>
</dbReference>
<organism evidence="14 15">
    <name type="scientific">Rhodobium orientis</name>
    <dbReference type="NCBI Taxonomy" id="34017"/>
    <lineage>
        <taxon>Bacteria</taxon>
        <taxon>Pseudomonadati</taxon>
        <taxon>Pseudomonadota</taxon>
        <taxon>Alphaproteobacteria</taxon>
        <taxon>Hyphomicrobiales</taxon>
        <taxon>Rhodobiaceae</taxon>
        <taxon>Rhodobium</taxon>
    </lineage>
</organism>
<dbReference type="NCBIfam" id="TIGR00206">
    <property type="entry name" value="fliF"/>
    <property type="match status" value="1"/>
</dbReference>
<name>A0A327JWP9_9HYPH</name>